<gene>
    <name evidence="2" type="ORF">D915_001062</name>
</gene>
<dbReference type="GO" id="GO:0003682">
    <property type="term" value="F:chromatin binding"/>
    <property type="evidence" value="ECO:0007669"/>
    <property type="project" value="InterPro"/>
</dbReference>
<protein>
    <submittedName>
        <fullName evidence="2">Kelch domain-containing protein 3</fullName>
    </submittedName>
</protein>
<comment type="caution">
    <text evidence="2">The sequence shown here is derived from an EMBL/GenBank/DDBJ whole genome shotgun (WGS) entry which is preliminary data.</text>
</comment>
<evidence type="ECO:0000256" key="1">
    <source>
        <dbReference type="ARBA" id="ARBA00022441"/>
    </source>
</evidence>
<dbReference type="EMBL" id="JXXN02000237">
    <property type="protein sequence ID" value="THD28103.1"/>
    <property type="molecule type" value="Genomic_DNA"/>
</dbReference>
<proteinExistence type="predicted"/>
<accession>A0A4E0RL23</accession>
<dbReference type="AlphaFoldDB" id="A0A4E0RL23"/>
<dbReference type="Gene3D" id="2.120.10.80">
    <property type="entry name" value="Kelch-type beta propeller"/>
    <property type="match status" value="2"/>
</dbReference>
<dbReference type="PANTHER" id="PTHR46461">
    <property type="entry name" value="KELCH DOMAIN-CONTAINING PROTEIN 3"/>
    <property type="match status" value="1"/>
</dbReference>
<dbReference type="PANTHER" id="PTHR46461:SF2">
    <property type="entry name" value="ATTRACTIN"/>
    <property type="match status" value="1"/>
</dbReference>
<reference evidence="2" key="1">
    <citation type="submission" date="2019-03" db="EMBL/GenBank/DDBJ databases">
        <title>Improved annotation for the trematode Fasciola hepatica.</title>
        <authorList>
            <person name="Choi Y.-J."/>
            <person name="Martin J."/>
            <person name="Mitreva M."/>
        </authorList>
    </citation>
    <scope>NUCLEOTIDE SEQUENCE [LARGE SCALE GENOMIC DNA]</scope>
</reference>
<dbReference type="SUPFAM" id="SSF117281">
    <property type="entry name" value="Kelch motif"/>
    <property type="match status" value="1"/>
</dbReference>
<organism evidence="2 3">
    <name type="scientific">Fasciola hepatica</name>
    <name type="common">Liver fluke</name>
    <dbReference type="NCBI Taxonomy" id="6192"/>
    <lineage>
        <taxon>Eukaryota</taxon>
        <taxon>Metazoa</taxon>
        <taxon>Spiralia</taxon>
        <taxon>Lophotrochozoa</taxon>
        <taxon>Platyhelminthes</taxon>
        <taxon>Trematoda</taxon>
        <taxon>Digenea</taxon>
        <taxon>Plagiorchiida</taxon>
        <taxon>Echinostomata</taxon>
        <taxon>Echinostomatoidea</taxon>
        <taxon>Fasciolidae</taxon>
        <taxon>Fasciola</taxon>
    </lineage>
</organism>
<dbReference type="InterPro" id="IPR052637">
    <property type="entry name" value="KLHDC3-like"/>
</dbReference>
<dbReference type="GO" id="GO:0005737">
    <property type="term" value="C:cytoplasm"/>
    <property type="evidence" value="ECO:0007669"/>
    <property type="project" value="TreeGrafter"/>
</dbReference>
<keyword evidence="1" id="KW-0880">Kelch repeat</keyword>
<name>A0A4E0RL23_FASHE</name>
<dbReference type="InterPro" id="IPR006652">
    <property type="entry name" value="Kelch_1"/>
</dbReference>
<keyword evidence="3" id="KW-1185">Reference proteome</keyword>
<dbReference type="Pfam" id="PF01344">
    <property type="entry name" value="Kelch_1"/>
    <property type="match status" value="2"/>
</dbReference>
<evidence type="ECO:0000313" key="3">
    <source>
        <dbReference type="Proteomes" id="UP000230066"/>
    </source>
</evidence>
<dbReference type="Proteomes" id="UP000230066">
    <property type="component" value="Unassembled WGS sequence"/>
</dbReference>
<dbReference type="InterPro" id="IPR015915">
    <property type="entry name" value="Kelch-typ_b-propeller"/>
</dbReference>
<dbReference type="InterPro" id="IPR011043">
    <property type="entry name" value="Gal_Oxase/kelch_b-propeller"/>
</dbReference>
<dbReference type="SUPFAM" id="SSF50965">
    <property type="entry name" value="Galactose oxidase, central domain"/>
    <property type="match status" value="1"/>
</dbReference>
<evidence type="ECO:0000313" key="2">
    <source>
        <dbReference type="EMBL" id="THD28103.1"/>
    </source>
</evidence>
<sequence>MLESWSRLVDAPFARVNHQAIFLNGCLYVFGGFNSQLRNINYNSHQLDVFRWNVHHNKWEELKYPLRLKAWSCNTKTWTSDPLSSPDGSINPTLRFGHTVVAWRGRGWLFGGRTQQHVCPNQLYLFEPGYYSHLPDRLIPGSPPPRTTRTKTLIDIIQPCWAEVVGTTGVSPSPRDGHAAAVLENAMFIFGGFQDVFGSYDNFVYRFDFITWSWTHIQIHSGPCIGLSLSPLSTSVYALPQSTDSVYPTPISPQLQSVGNDESVAASTVLQFDVPLPRDFSCLISHQGRIFLFGGRSELAARSGFDVYDSALWELVPLKVHESTPDGSDHNSTDAYCYTPVWPDECEYCSAGHLHNLAAFENLQRMAWEEETGNWVSQEFWATAPPRPCCLWKFSSNQPGDLVRSKSSGDQKNCGHNLFFGCRSRWSSGNATWIRRHPGHGLQLPDRLLLRLCNLAENSHVSQTATATATSPHGRRSLSHWAYGGYLYISFGTVRCQTAEQWQLHYQDVWRYSLSDNSWTKVITEQLATNSLIPTHWPSSRRRAVASLYLPCPSISDTSQDYVPSIRPLVYVFGGTQPRVLDKRCTISYHSTRRTAFMTAPARPYTLFTSGIPSVSSPGEPVTQNRLLGLGDGDSISLLNLPIINSTLMALGTTIITSPMTILLVNSPRMFHMERSTPFYLIMIVPTGLSSSFFSCGTTTQRCQHLSTLSHMCVVSFAELAALFRTPLTGVQPLDTMCYGSLDKLLYTNESDPVQLYTALRLAWSAVLTCGYSHDEDEADNGHTASGENVHGGSRLHMLIVQQQQQLLQQNQITITTNCTADEETAGDHPGLKIGDPMSNLSYTPTILEQHCYVLAPDGHVFRETSDCMKDLTWFTLLPLVCSALITTVDLLLESTRRLLACLRQGNLHSFVRGPLVFRGTATCPDCSADELRPVHVWIDSSQLTGLIPVREEPSHSATCGRPRSQIPSDCRHQTIASLLIQFLPHLRSTLELEFATKHFSEDSGSGGVSELFGHALPSTGASGYSDENILNESLVGPSEVNISATGPLTVAVAAFDAALPDQPLPVPVENADSSESEDPGEFFDHYLTGDEVGSSDSDDSVRNTSESVITIHQVGTLVRDKERLMELSDCYVMHLETTLYDLCLRRLRALGPSKTTLLSLPTKIVHDLKRLYYDPFGAENCGRKSTSG</sequence>